<keyword evidence="3" id="KW-0804">Transcription</keyword>
<accession>A0A9E6Y2N3</accession>
<dbReference type="SUPFAM" id="SSF46689">
    <property type="entry name" value="Homeodomain-like"/>
    <property type="match status" value="1"/>
</dbReference>
<evidence type="ECO:0000256" key="4">
    <source>
        <dbReference type="PROSITE-ProRule" id="PRU00335"/>
    </source>
</evidence>
<evidence type="ECO:0000313" key="7">
    <source>
        <dbReference type="Proteomes" id="UP001162834"/>
    </source>
</evidence>
<gene>
    <name evidence="6" type="primary">betI_7</name>
    <name evidence="6" type="ORF">DSM104329_05336</name>
</gene>
<dbReference type="KEGG" id="sbae:DSM104329_05336"/>
<dbReference type="GO" id="GO:0003700">
    <property type="term" value="F:DNA-binding transcription factor activity"/>
    <property type="evidence" value="ECO:0007669"/>
    <property type="project" value="TreeGrafter"/>
</dbReference>
<dbReference type="PANTHER" id="PTHR30055">
    <property type="entry name" value="HTH-TYPE TRANSCRIPTIONAL REGULATOR RUTR"/>
    <property type="match status" value="1"/>
</dbReference>
<dbReference type="Pfam" id="PF00440">
    <property type="entry name" value="TetR_N"/>
    <property type="match status" value="1"/>
</dbReference>
<feature type="domain" description="HTH tetR-type" evidence="5">
    <location>
        <begin position="40"/>
        <end position="100"/>
    </location>
</feature>
<name>A0A9E6Y2N3_9ACTN</name>
<keyword evidence="7" id="KW-1185">Reference proteome</keyword>
<dbReference type="Pfam" id="PF21943">
    <property type="entry name" value="TetR_C_46"/>
    <property type="match status" value="1"/>
</dbReference>
<protein>
    <submittedName>
        <fullName evidence="6">HTH-type transcriptional regulator BetI</fullName>
    </submittedName>
</protein>
<reference evidence="6" key="1">
    <citation type="journal article" date="2022" name="Int. J. Syst. Evol. Microbiol.">
        <title>Pseudomonas aegrilactucae sp. nov. and Pseudomonas morbosilactucae sp. nov., pathogens causing bacterial rot of lettuce in Japan.</title>
        <authorList>
            <person name="Sawada H."/>
            <person name="Fujikawa T."/>
            <person name="Satou M."/>
        </authorList>
    </citation>
    <scope>NUCLEOTIDE SEQUENCE</scope>
    <source>
        <strain evidence="6">0166_1</strain>
    </source>
</reference>
<dbReference type="InterPro" id="IPR001647">
    <property type="entry name" value="HTH_TetR"/>
</dbReference>
<keyword evidence="2 4" id="KW-0238">DNA-binding</keyword>
<organism evidence="6 7">
    <name type="scientific">Capillimicrobium parvum</name>
    <dbReference type="NCBI Taxonomy" id="2884022"/>
    <lineage>
        <taxon>Bacteria</taxon>
        <taxon>Bacillati</taxon>
        <taxon>Actinomycetota</taxon>
        <taxon>Thermoleophilia</taxon>
        <taxon>Solirubrobacterales</taxon>
        <taxon>Capillimicrobiaceae</taxon>
        <taxon>Capillimicrobium</taxon>
    </lineage>
</organism>
<evidence type="ECO:0000256" key="2">
    <source>
        <dbReference type="ARBA" id="ARBA00023125"/>
    </source>
</evidence>
<dbReference type="PANTHER" id="PTHR30055:SF226">
    <property type="entry name" value="HTH-TYPE TRANSCRIPTIONAL REGULATOR PKSA"/>
    <property type="match status" value="1"/>
</dbReference>
<dbReference type="AlphaFoldDB" id="A0A9E6Y2N3"/>
<dbReference type="InterPro" id="IPR009057">
    <property type="entry name" value="Homeodomain-like_sf"/>
</dbReference>
<keyword evidence="1" id="KW-0805">Transcription regulation</keyword>
<evidence type="ECO:0000256" key="1">
    <source>
        <dbReference type="ARBA" id="ARBA00023015"/>
    </source>
</evidence>
<evidence type="ECO:0000313" key="6">
    <source>
        <dbReference type="EMBL" id="UGS38905.1"/>
    </source>
</evidence>
<dbReference type="EMBL" id="CP087164">
    <property type="protein sequence ID" value="UGS38905.1"/>
    <property type="molecule type" value="Genomic_DNA"/>
</dbReference>
<dbReference type="PRINTS" id="PR00455">
    <property type="entry name" value="HTHTETR"/>
</dbReference>
<dbReference type="InterPro" id="IPR050109">
    <property type="entry name" value="HTH-type_TetR-like_transc_reg"/>
</dbReference>
<evidence type="ECO:0000256" key="3">
    <source>
        <dbReference type="ARBA" id="ARBA00023163"/>
    </source>
</evidence>
<dbReference type="Gene3D" id="1.10.357.10">
    <property type="entry name" value="Tetracycline Repressor, domain 2"/>
    <property type="match status" value="1"/>
</dbReference>
<sequence>MQPGRRTQRTHGHGVAAYALKALPISAPPLPARRRRLDPADRRDEILEAATRVFAAQPYVDVSMAEIAREAGASRALVSHYFEDKAGVFAAVFARFARLAAQTVRVDRQLPPAEMVAANTEAFLAFADEHRETVLALLPTGPVGSDRRLQQIADAMRDALVDRMLVNHFGTTDVPAGHRLALRAYTGLFAIALGDLLRNPELSREDAAAFLARTLLDIVAELRTK</sequence>
<feature type="DNA-binding region" description="H-T-H motif" evidence="4">
    <location>
        <begin position="63"/>
        <end position="82"/>
    </location>
</feature>
<dbReference type="GO" id="GO:0000976">
    <property type="term" value="F:transcription cis-regulatory region binding"/>
    <property type="evidence" value="ECO:0007669"/>
    <property type="project" value="TreeGrafter"/>
</dbReference>
<dbReference type="PROSITE" id="PS50977">
    <property type="entry name" value="HTH_TETR_2"/>
    <property type="match status" value="1"/>
</dbReference>
<proteinExistence type="predicted"/>
<dbReference type="Proteomes" id="UP001162834">
    <property type="component" value="Chromosome"/>
</dbReference>
<dbReference type="InterPro" id="IPR054129">
    <property type="entry name" value="DesT_TetR_C"/>
</dbReference>
<evidence type="ECO:0000259" key="5">
    <source>
        <dbReference type="PROSITE" id="PS50977"/>
    </source>
</evidence>